<keyword evidence="2" id="KW-1185">Reference proteome</keyword>
<gene>
    <name evidence="1" type="ORF">C7I85_27305</name>
</gene>
<dbReference type="InterPro" id="IPR036188">
    <property type="entry name" value="FAD/NAD-bd_sf"/>
</dbReference>
<dbReference type="Proteomes" id="UP000240653">
    <property type="component" value="Unassembled WGS sequence"/>
</dbReference>
<sequence>MNWTDEDKRLGMDKPISRRDFLDGLAFTVGGALAMRAFKPGAAQAQANSGTTAYPPGIAGLRGQTDAAQNVMHTVRDDAYWENAGAITPTGEHYDLVVVGAGISGLTAAYIYRQQAGPDKRVLVIDPLDDFGGHAKRNEYIASNGQKIVGYGGSQSIDTPSFFSPAVHKLISDVGIDLNRFETWFNQKWRDQRGLSNKALFFFSEQWGKDKLVIRTKDTAAWVAQTPLNDKAKADLIKLIDAPADYLPGLTREEKLQKLSDITYKQFLLDFVRADPQLVELYQITTMGYFGVGIDGTSALDAWTNGSPGFGGMDLGDSVHKNMAPSGRVNFAGPDEYIHHFPEGNAGIARALVRGLIPAALPGATMEEISTGTLDYAKLDLPGHPVRIRLNSTVVKVAHDGSPESAERVTVTYAGEGGKPLTVTGNHVVLACWNRVIPYLTDELSEEQVTALNDQQKVALIYTNVLIRNWEAFDKLKIDRFSARGNFWSGASIDFPVSVGDYRFTDKPSDPVVLHLTKVFAPPADTARDQFLAGRRELYSLTFEEMERSIRDMLNRALGAGGFDAARDIEAITCNRWAHGYAYEYMRPWDAYWPDGPLPIITARKPWGRIAIANADSGAYAYAHSAMDQGIRAVRDLLGTPEGAPDYSRYPGPPLEKLGL</sequence>
<evidence type="ECO:0000313" key="1">
    <source>
        <dbReference type="EMBL" id="PSJ54357.1"/>
    </source>
</evidence>
<dbReference type="InterPro" id="IPR006311">
    <property type="entry name" value="TAT_signal"/>
</dbReference>
<comment type="caution">
    <text evidence="1">The sequence shown here is derived from an EMBL/GenBank/DDBJ whole genome shotgun (WGS) entry which is preliminary data.</text>
</comment>
<evidence type="ECO:0000313" key="2">
    <source>
        <dbReference type="Proteomes" id="UP000240653"/>
    </source>
</evidence>
<reference evidence="1 2" key="1">
    <citation type="submission" date="2018-03" db="EMBL/GenBank/DDBJ databases">
        <title>The draft genome of Mesorhizobium soli JCM 19897.</title>
        <authorList>
            <person name="Li L."/>
            <person name="Liu L."/>
            <person name="Liang L."/>
            <person name="Wang T."/>
            <person name="Zhang X."/>
        </authorList>
    </citation>
    <scope>NUCLEOTIDE SEQUENCE [LARGE SCALE GENOMIC DNA]</scope>
    <source>
        <strain evidence="1 2">JCM 19897</strain>
    </source>
</reference>
<dbReference type="PROSITE" id="PS51318">
    <property type="entry name" value="TAT"/>
    <property type="match status" value="1"/>
</dbReference>
<dbReference type="SUPFAM" id="SSF51905">
    <property type="entry name" value="FAD/NAD(P)-binding domain"/>
    <property type="match status" value="1"/>
</dbReference>
<organism evidence="1 2">
    <name type="scientific">Pseudaminobacter soli</name>
    <name type="common">ex Li et al. 2025</name>
    <dbReference type="NCBI Taxonomy" id="1295366"/>
    <lineage>
        <taxon>Bacteria</taxon>
        <taxon>Pseudomonadati</taxon>
        <taxon>Pseudomonadota</taxon>
        <taxon>Alphaproteobacteria</taxon>
        <taxon>Hyphomicrobiales</taxon>
        <taxon>Phyllobacteriaceae</taxon>
        <taxon>Pseudaminobacter</taxon>
    </lineage>
</organism>
<proteinExistence type="predicted"/>
<dbReference type="RefSeq" id="WP_106727157.1">
    <property type="nucleotide sequence ID" value="NZ_PXYL01000026.1"/>
</dbReference>
<dbReference type="Pfam" id="PF13450">
    <property type="entry name" value="NAD_binding_8"/>
    <property type="match status" value="1"/>
</dbReference>
<protein>
    <submittedName>
        <fullName evidence="1">FAD-dependent oxidoreductase</fullName>
    </submittedName>
</protein>
<dbReference type="Gene3D" id="3.50.50.60">
    <property type="entry name" value="FAD/NAD(P)-binding domain"/>
    <property type="match status" value="1"/>
</dbReference>
<dbReference type="AlphaFoldDB" id="A0A2P7RVU9"/>
<name>A0A2P7RVU9_9HYPH</name>
<dbReference type="EMBL" id="PXYL01000026">
    <property type="protein sequence ID" value="PSJ54357.1"/>
    <property type="molecule type" value="Genomic_DNA"/>
</dbReference>
<accession>A0A2P7RVU9</accession>
<dbReference type="OrthoDB" id="231484at2"/>